<name>A0A8D0G968_SPHPU</name>
<protein>
    <submittedName>
        <fullName evidence="1">Uncharacterized protein</fullName>
    </submittedName>
</protein>
<dbReference type="Gene3D" id="3.40.1090.10">
    <property type="entry name" value="Cytosolic phospholipase A2 catalytic domain"/>
    <property type="match status" value="1"/>
</dbReference>
<sequence length="64" mass="7288">WTWGSNRNFLYKCREIPFGALTHDGIISLVDAVLSINSAYPLILRPERKVNLILSFDFSCGDPF</sequence>
<dbReference type="AlphaFoldDB" id="A0A8D0G968"/>
<organism evidence="1 2">
    <name type="scientific">Sphenodon punctatus</name>
    <name type="common">Tuatara</name>
    <name type="synonym">Hatteria punctata</name>
    <dbReference type="NCBI Taxonomy" id="8508"/>
    <lineage>
        <taxon>Eukaryota</taxon>
        <taxon>Metazoa</taxon>
        <taxon>Chordata</taxon>
        <taxon>Craniata</taxon>
        <taxon>Vertebrata</taxon>
        <taxon>Euteleostomi</taxon>
        <taxon>Lepidosauria</taxon>
        <taxon>Sphenodontia</taxon>
        <taxon>Sphenodontidae</taxon>
        <taxon>Sphenodon</taxon>
    </lineage>
</organism>
<accession>A0A8D0G968</accession>
<dbReference type="Ensembl" id="ENSSPUT00000002059.1">
    <property type="protein sequence ID" value="ENSSPUP00000001948.1"/>
    <property type="gene ID" value="ENSSPUG00000001518.1"/>
</dbReference>
<proteinExistence type="predicted"/>
<reference evidence="1" key="1">
    <citation type="submission" date="2025-08" db="UniProtKB">
        <authorList>
            <consortium name="Ensembl"/>
        </authorList>
    </citation>
    <scope>IDENTIFICATION</scope>
</reference>
<keyword evidence="2" id="KW-1185">Reference proteome</keyword>
<evidence type="ECO:0000313" key="1">
    <source>
        <dbReference type="Ensembl" id="ENSSPUP00000001948.1"/>
    </source>
</evidence>
<dbReference type="InterPro" id="IPR016035">
    <property type="entry name" value="Acyl_Trfase/lysoPLipase"/>
</dbReference>
<dbReference type="Proteomes" id="UP000694392">
    <property type="component" value="Unplaced"/>
</dbReference>
<reference evidence="1" key="2">
    <citation type="submission" date="2025-09" db="UniProtKB">
        <authorList>
            <consortium name="Ensembl"/>
        </authorList>
    </citation>
    <scope>IDENTIFICATION</scope>
</reference>
<dbReference type="SUPFAM" id="SSF52151">
    <property type="entry name" value="FabD/lysophospholipase-like"/>
    <property type="match status" value="1"/>
</dbReference>
<evidence type="ECO:0000313" key="2">
    <source>
        <dbReference type="Proteomes" id="UP000694392"/>
    </source>
</evidence>